<sequence length="431" mass="44228">MLTRDDAERFLLSRVNYERRPIPPDALRLDGIRALLGELGDPHRRVPAVHIAGTKGKGTVASLVAAGATACGLRCGLFTSPHLVRFEERLTVDGAEPDKATFVQLVTDVAAAAERAEAGGAAPATFFEISAALGFLHFARSGCDLAALEVGLGGRLDATNVCEPVVCAITTISRDHTALLGHTLAAIAGEKAGIAKPGVPLIWGGGPGEAGEAIRARCEAVGAPFLPVDPAGPTGDWAGLPIPPGGPHQRANAATAAAVFEALRTAGWPITPEAAASGAAGVRLAGRAERFALPTNDRGEPAGPALLLDVAHNWASANALAATLREAPEQRRSLVLACAKDKDVAGVLRTLLPHIDDLTCTQFVKNPRAVPPDELAALARSLTDAPIRCDPDPHSAWAGAVRRAGAGGLAIAAGSFFLIAELRPGVATTPG</sequence>
<evidence type="ECO:0000256" key="15">
    <source>
        <dbReference type="ARBA" id="ARBA00030592"/>
    </source>
</evidence>
<name>A0A517PAN8_9PLAN</name>
<evidence type="ECO:0000256" key="18">
    <source>
        <dbReference type="ARBA" id="ARBA00047808"/>
    </source>
</evidence>
<feature type="domain" description="Mur ligase C-terminal" evidence="22">
    <location>
        <begin position="302"/>
        <end position="416"/>
    </location>
</feature>
<evidence type="ECO:0000256" key="17">
    <source>
        <dbReference type="ARBA" id="ARBA00047493"/>
    </source>
</evidence>
<comment type="catalytic activity">
    <reaction evidence="20">
        <text>7,8-dihydropteroate + L-glutamate + ATP = 7,8-dihydrofolate + ADP + phosphate + H(+)</text>
        <dbReference type="Rhea" id="RHEA:23584"/>
        <dbReference type="ChEBI" id="CHEBI:15378"/>
        <dbReference type="ChEBI" id="CHEBI:17839"/>
        <dbReference type="ChEBI" id="CHEBI:29985"/>
        <dbReference type="ChEBI" id="CHEBI:30616"/>
        <dbReference type="ChEBI" id="CHEBI:43474"/>
        <dbReference type="ChEBI" id="CHEBI:57451"/>
        <dbReference type="ChEBI" id="CHEBI:456216"/>
        <dbReference type="EC" id="6.3.2.12"/>
    </reaction>
</comment>
<dbReference type="SUPFAM" id="SSF53623">
    <property type="entry name" value="MurD-like peptide ligases, catalytic domain"/>
    <property type="match status" value="1"/>
</dbReference>
<keyword evidence="10 21" id="KW-0547">Nucleotide-binding</keyword>
<evidence type="ECO:0000313" key="24">
    <source>
        <dbReference type="Proteomes" id="UP000318741"/>
    </source>
</evidence>
<evidence type="ECO:0000256" key="1">
    <source>
        <dbReference type="ARBA" id="ARBA00002714"/>
    </source>
</evidence>
<reference evidence="23 24" key="1">
    <citation type="submission" date="2019-02" db="EMBL/GenBank/DDBJ databases">
        <title>Deep-cultivation of Planctomycetes and their phenomic and genomic characterization uncovers novel biology.</title>
        <authorList>
            <person name="Wiegand S."/>
            <person name="Jogler M."/>
            <person name="Boedeker C."/>
            <person name="Pinto D."/>
            <person name="Vollmers J."/>
            <person name="Rivas-Marin E."/>
            <person name="Kohn T."/>
            <person name="Peeters S.H."/>
            <person name="Heuer A."/>
            <person name="Rast P."/>
            <person name="Oberbeckmann S."/>
            <person name="Bunk B."/>
            <person name="Jeske O."/>
            <person name="Meyerdierks A."/>
            <person name="Storesund J.E."/>
            <person name="Kallscheuer N."/>
            <person name="Luecker S."/>
            <person name="Lage O.M."/>
            <person name="Pohl T."/>
            <person name="Merkel B.J."/>
            <person name="Hornburger P."/>
            <person name="Mueller R.-W."/>
            <person name="Bruemmer F."/>
            <person name="Labrenz M."/>
            <person name="Spormann A.M."/>
            <person name="Op den Camp H."/>
            <person name="Overmann J."/>
            <person name="Amann R."/>
            <person name="Jetten M.S.M."/>
            <person name="Mascher T."/>
            <person name="Medema M.H."/>
            <person name="Devos D.P."/>
            <person name="Kaster A.-K."/>
            <person name="Ovreas L."/>
            <person name="Rohde M."/>
            <person name="Galperin M.Y."/>
            <person name="Jogler C."/>
        </authorList>
    </citation>
    <scope>NUCLEOTIDE SEQUENCE [LARGE SCALE GENOMIC DNA]</scope>
    <source>
        <strain evidence="23 24">CA12</strain>
    </source>
</reference>
<dbReference type="InterPro" id="IPR004101">
    <property type="entry name" value="Mur_ligase_C"/>
</dbReference>
<dbReference type="AlphaFoldDB" id="A0A517PAN8"/>
<comment type="pathway">
    <text evidence="3">Cofactor biosynthesis; tetrahydrofolylpolyglutamate biosynthesis.</text>
</comment>
<dbReference type="GO" id="GO:0005524">
    <property type="term" value="F:ATP binding"/>
    <property type="evidence" value="ECO:0007669"/>
    <property type="project" value="UniProtKB-KW"/>
</dbReference>
<dbReference type="EC" id="6.3.2.12" evidence="5"/>
<comment type="catalytic activity">
    <reaction evidence="19">
        <text>(6R)-5,10-methylenetetrahydrofolyl-(gamma-L-Glu)(n) + L-glutamate + ATP = (6R)-5,10-methylenetetrahydrofolyl-(gamma-L-Glu)(n+1) + ADP + phosphate + H(+)</text>
        <dbReference type="Rhea" id="RHEA:51912"/>
        <dbReference type="Rhea" id="RHEA-COMP:13257"/>
        <dbReference type="Rhea" id="RHEA-COMP:13258"/>
        <dbReference type="ChEBI" id="CHEBI:15378"/>
        <dbReference type="ChEBI" id="CHEBI:29985"/>
        <dbReference type="ChEBI" id="CHEBI:30616"/>
        <dbReference type="ChEBI" id="CHEBI:43474"/>
        <dbReference type="ChEBI" id="CHEBI:136572"/>
        <dbReference type="ChEBI" id="CHEBI:456216"/>
        <dbReference type="EC" id="6.3.2.17"/>
    </reaction>
</comment>
<evidence type="ECO:0000256" key="20">
    <source>
        <dbReference type="ARBA" id="ARBA00049161"/>
    </source>
</evidence>
<dbReference type="Gene3D" id="3.40.1190.10">
    <property type="entry name" value="Mur-like, catalytic domain"/>
    <property type="match status" value="1"/>
</dbReference>
<dbReference type="EMBL" id="CP036265">
    <property type="protein sequence ID" value="QDT16440.1"/>
    <property type="molecule type" value="Genomic_DNA"/>
</dbReference>
<evidence type="ECO:0000256" key="9">
    <source>
        <dbReference type="ARBA" id="ARBA00022723"/>
    </source>
</evidence>
<evidence type="ECO:0000256" key="11">
    <source>
        <dbReference type="ARBA" id="ARBA00022840"/>
    </source>
</evidence>
<dbReference type="GO" id="GO:0005737">
    <property type="term" value="C:cytoplasm"/>
    <property type="evidence" value="ECO:0007669"/>
    <property type="project" value="TreeGrafter"/>
</dbReference>
<comment type="similarity">
    <text evidence="4 21">Belongs to the folylpolyglutamate synthase family.</text>
</comment>
<evidence type="ECO:0000256" key="10">
    <source>
        <dbReference type="ARBA" id="ARBA00022741"/>
    </source>
</evidence>
<keyword evidence="11 21" id="KW-0067">ATP-binding</keyword>
<dbReference type="EC" id="6.3.2.17" evidence="6"/>
<evidence type="ECO:0000256" key="3">
    <source>
        <dbReference type="ARBA" id="ARBA00005150"/>
    </source>
</evidence>
<dbReference type="InterPro" id="IPR036565">
    <property type="entry name" value="Mur-like_cat_sf"/>
</dbReference>
<evidence type="ECO:0000259" key="22">
    <source>
        <dbReference type="Pfam" id="PF02875"/>
    </source>
</evidence>
<dbReference type="InterPro" id="IPR001645">
    <property type="entry name" value="Folylpolyglutamate_synth"/>
</dbReference>
<evidence type="ECO:0000256" key="5">
    <source>
        <dbReference type="ARBA" id="ARBA00013023"/>
    </source>
</evidence>
<comment type="pathway">
    <text evidence="2">Cofactor biosynthesis; tetrahydrofolate biosynthesis; 7,8-dihydrofolate from 2-amino-4-hydroxy-6-hydroxymethyl-7,8-dihydropteridine diphosphate and 4-aminobenzoate: step 2/2.</text>
</comment>
<keyword evidence="12" id="KW-0460">Magnesium</keyword>
<evidence type="ECO:0000256" key="2">
    <source>
        <dbReference type="ARBA" id="ARBA00004799"/>
    </source>
</evidence>
<dbReference type="GO" id="GO:0046872">
    <property type="term" value="F:metal ion binding"/>
    <property type="evidence" value="ECO:0007669"/>
    <property type="project" value="UniProtKB-KW"/>
</dbReference>
<evidence type="ECO:0000256" key="16">
    <source>
        <dbReference type="ARBA" id="ARBA00032510"/>
    </source>
</evidence>
<dbReference type="Pfam" id="PF02875">
    <property type="entry name" value="Mur_ligase_C"/>
    <property type="match status" value="1"/>
</dbReference>
<gene>
    <name evidence="23" type="ORF">CA12_25420</name>
</gene>
<dbReference type="GO" id="GO:0046656">
    <property type="term" value="P:folic acid biosynthetic process"/>
    <property type="evidence" value="ECO:0007669"/>
    <property type="project" value="UniProtKB-KW"/>
</dbReference>
<protein>
    <recommendedName>
        <fullName evidence="7">Dihydrofolate synthase/folylpolyglutamate synthase</fullName>
        <ecNumber evidence="5">6.3.2.12</ecNumber>
        <ecNumber evidence="6">6.3.2.17</ecNumber>
    </recommendedName>
    <alternativeName>
        <fullName evidence="16">Folylpoly-gamma-glutamate synthetase-dihydrofolate synthetase</fullName>
    </alternativeName>
    <alternativeName>
        <fullName evidence="14">Folylpolyglutamate synthetase</fullName>
    </alternativeName>
    <alternativeName>
        <fullName evidence="15">Tetrahydrofolylpolyglutamate synthase</fullName>
    </alternativeName>
</protein>
<dbReference type="GO" id="GO:0004326">
    <property type="term" value="F:tetrahydrofolylpolyglutamate synthase activity"/>
    <property type="evidence" value="ECO:0007669"/>
    <property type="project" value="UniProtKB-EC"/>
</dbReference>
<comment type="function">
    <text evidence="1">Functions in two distinct reactions of the de novo folate biosynthetic pathway. Catalyzes the addition of a glutamate residue to dihydropteroate (7,8-dihydropteroate or H2Pte) to form dihydrofolate (7,8-dihydrofolate monoglutamate or H2Pte-Glu). Also catalyzes successive additions of L-glutamate to tetrahydrofolate or 10-formyltetrahydrofolate or 5,10-methylenetetrahydrofolate, leading to folylpolyglutamate derivatives.</text>
</comment>
<dbReference type="GO" id="GO:0008841">
    <property type="term" value="F:dihydrofolate synthase activity"/>
    <property type="evidence" value="ECO:0007669"/>
    <property type="project" value="UniProtKB-EC"/>
</dbReference>
<accession>A0A517PAN8</accession>
<evidence type="ECO:0000256" key="13">
    <source>
        <dbReference type="ARBA" id="ARBA00022909"/>
    </source>
</evidence>
<evidence type="ECO:0000256" key="7">
    <source>
        <dbReference type="ARBA" id="ARBA00019357"/>
    </source>
</evidence>
<organism evidence="23 24">
    <name type="scientific">Alienimonas californiensis</name>
    <dbReference type="NCBI Taxonomy" id="2527989"/>
    <lineage>
        <taxon>Bacteria</taxon>
        <taxon>Pseudomonadati</taxon>
        <taxon>Planctomycetota</taxon>
        <taxon>Planctomycetia</taxon>
        <taxon>Planctomycetales</taxon>
        <taxon>Planctomycetaceae</taxon>
        <taxon>Alienimonas</taxon>
    </lineage>
</organism>
<dbReference type="Gene3D" id="3.90.190.20">
    <property type="entry name" value="Mur ligase, C-terminal domain"/>
    <property type="match status" value="1"/>
</dbReference>
<dbReference type="PANTHER" id="PTHR11136:SF0">
    <property type="entry name" value="DIHYDROFOLATE SYNTHETASE-RELATED"/>
    <property type="match status" value="1"/>
</dbReference>
<proteinExistence type="inferred from homology"/>
<evidence type="ECO:0000256" key="6">
    <source>
        <dbReference type="ARBA" id="ARBA00013025"/>
    </source>
</evidence>
<evidence type="ECO:0000256" key="19">
    <source>
        <dbReference type="ARBA" id="ARBA00049035"/>
    </source>
</evidence>
<comment type="catalytic activity">
    <reaction evidence="18">
        <text>10-formyltetrahydrofolyl-(gamma-L-Glu)(n) + L-glutamate + ATP = 10-formyltetrahydrofolyl-(gamma-L-Glu)(n+1) + ADP + phosphate + H(+)</text>
        <dbReference type="Rhea" id="RHEA:51904"/>
        <dbReference type="Rhea" id="RHEA-COMP:13088"/>
        <dbReference type="Rhea" id="RHEA-COMP:14300"/>
        <dbReference type="ChEBI" id="CHEBI:15378"/>
        <dbReference type="ChEBI" id="CHEBI:29985"/>
        <dbReference type="ChEBI" id="CHEBI:30616"/>
        <dbReference type="ChEBI" id="CHEBI:43474"/>
        <dbReference type="ChEBI" id="CHEBI:134413"/>
        <dbReference type="ChEBI" id="CHEBI:456216"/>
        <dbReference type="EC" id="6.3.2.17"/>
    </reaction>
</comment>
<dbReference type="NCBIfam" id="TIGR01499">
    <property type="entry name" value="folC"/>
    <property type="match status" value="1"/>
</dbReference>
<dbReference type="Proteomes" id="UP000318741">
    <property type="component" value="Chromosome"/>
</dbReference>
<comment type="catalytic activity">
    <reaction evidence="17">
        <text>(6S)-5,6,7,8-tetrahydrofolyl-(gamma-L-Glu)(n) + L-glutamate + ATP = (6S)-5,6,7,8-tetrahydrofolyl-(gamma-L-Glu)(n+1) + ADP + phosphate + H(+)</text>
        <dbReference type="Rhea" id="RHEA:10580"/>
        <dbReference type="Rhea" id="RHEA-COMP:14738"/>
        <dbReference type="Rhea" id="RHEA-COMP:14740"/>
        <dbReference type="ChEBI" id="CHEBI:15378"/>
        <dbReference type="ChEBI" id="CHEBI:29985"/>
        <dbReference type="ChEBI" id="CHEBI:30616"/>
        <dbReference type="ChEBI" id="CHEBI:43474"/>
        <dbReference type="ChEBI" id="CHEBI:141005"/>
        <dbReference type="ChEBI" id="CHEBI:456216"/>
        <dbReference type="EC" id="6.3.2.17"/>
    </reaction>
</comment>
<keyword evidence="9" id="KW-0479">Metal-binding</keyword>
<evidence type="ECO:0000256" key="4">
    <source>
        <dbReference type="ARBA" id="ARBA00008276"/>
    </source>
</evidence>
<keyword evidence="8 21" id="KW-0436">Ligase</keyword>
<dbReference type="PANTHER" id="PTHR11136">
    <property type="entry name" value="FOLYLPOLYGLUTAMATE SYNTHASE-RELATED"/>
    <property type="match status" value="1"/>
</dbReference>
<keyword evidence="13" id="KW-0289">Folate biosynthesis</keyword>
<dbReference type="KEGG" id="acaf:CA12_25420"/>
<evidence type="ECO:0000256" key="14">
    <source>
        <dbReference type="ARBA" id="ARBA00030048"/>
    </source>
</evidence>
<keyword evidence="24" id="KW-1185">Reference proteome</keyword>
<evidence type="ECO:0000256" key="8">
    <source>
        <dbReference type="ARBA" id="ARBA00022598"/>
    </source>
</evidence>
<evidence type="ECO:0000256" key="21">
    <source>
        <dbReference type="PIRNR" id="PIRNR001563"/>
    </source>
</evidence>
<dbReference type="SUPFAM" id="SSF53244">
    <property type="entry name" value="MurD-like peptide ligases, peptide-binding domain"/>
    <property type="match status" value="1"/>
</dbReference>
<dbReference type="PIRSF" id="PIRSF001563">
    <property type="entry name" value="Folylpolyglu_synth"/>
    <property type="match status" value="1"/>
</dbReference>
<dbReference type="InterPro" id="IPR036615">
    <property type="entry name" value="Mur_ligase_C_dom_sf"/>
</dbReference>
<evidence type="ECO:0000313" key="23">
    <source>
        <dbReference type="EMBL" id="QDT16440.1"/>
    </source>
</evidence>
<evidence type="ECO:0000256" key="12">
    <source>
        <dbReference type="ARBA" id="ARBA00022842"/>
    </source>
</evidence>